<feature type="domain" description="Reverse transcriptase zinc-binding" evidence="1">
    <location>
        <begin position="31"/>
        <end position="92"/>
    </location>
</feature>
<sequence length="303" mass="33682">MDEAKEILNIKLFDGNGENKLIWHPMSNGRYSVKGAYRAMAERILRFGPHKKIWKSSLLPRVCHFAWNLCCDILPTTSNVARRLNSPDTSCKREMLALKDCSNAKLALLACRPPLSDFVKVNFDGSFDGELKEKLKDKKAEYEAIASNDSFVNIEDIDNRIITKVLGPESPEVKRPDHSDATSTVEQITQLRAEAAVREVEAAAREAEQSRKVGYGRKLDVTNLPKLVAFVTRTPLKVMFFDGVCDKNAKGGYTVGTVHHLLEDESHAGVDIGAAGMIAWKIKTHGLQELKVELDPCPSSHPP</sequence>
<dbReference type="OrthoDB" id="1751350at2759"/>
<accession>A0A9D3WMA6</accession>
<evidence type="ECO:0000313" key="3">
    <source>
        <dbReference type="Proteomes" id="UP000828251"/>
    </source>
</evidence>
<name>A0A9D3WMA6_9ROSI</name>
<dbReference type="AlphaFoldDB" id="A0A9D3WMA6"/>
<gene>
    <name evidence="2" type="ORF">J1N35_003027</name>
</gene>
<organism evidence="2 3">
    <name type="scientific">Gossypium stocksii</name>
    <dbReference type="NCBI Taxonomy" id="47602"/>
    <lineage>
        <taxon>Eukaryota</taxon>
        <taxon>Viridiplantae</taxon>
        <taxon>Streptophyta</taxon>
        <taxon>Embryophyta</taxon>
        <taxon>Tracheophyta</taxon>
        <taxon>Spermatophyta</taxon>
        <taxon>Magnoliopsida</taxon>
        <taxon>eudicotyledons</taxon>
        <taxon>Gunneridae</taxon>
        <taxon>Pentapetalae</taxon>
        <taxon>rosids</taxon>
        <taxon>malvids</taxon>
        <taxon>Malvales</taxon>
        <taxon>Malvaceae</taxon>
        <taxon>Malvoideae</taxon>
        <taxon>Gossypium</taxon>
    </lineage>
</organism>
<keyword evidence="3" id="KW-1185">Reference proteome</keyword>
<evidence type="ECO:0000259" key="1">
    <source>
        <dbReference type="Pfam" id="PF13966"/>
    </source>
</evidence>
<protein>
    <recommendedName>
        <fullName evidence="1">Reverse transcriptase zinc-binding domain-containing protein</fullName>
    </recommendedName>
</protein>
<evidence type="ECO:0000313" key="2">
    <source>
        <dbReference type="EMBL" id="KAH1131649.1"/>
    </source>
</evidence>
<dbReference type="InterPro" id="IPR026960">
    <property type="entry name" value="RVT-Znf"/>
</dbReference>
<comment type="caution">
    <text evidence="2">The sequence shown here is derived from an EMBL/GenBank/DDBJ whole genome shotgun (WGS) entry which is preliminary data.</text>
</comment>
<dbReference type="EMBL" id="JAIQCV010000001">
    <property type="protein sequence ID" value="KAH1131649.1"/>
    <property type="molecule type" value="Genomic_DNA"/>
</dbReference>
<proteinExistence type="predicted"/>
<reference evidence="2 3" key="1">
    <citation type="journal article" date="2021" name="Plant Biotechnol. J.">
        <title>Multi-omics assisted identification of the key and species-specific regulatory components of drought-tolerant mechanisms in Gossypium stocksii.</title>
        <authorList>
            <person name="Yu D."/>
            <person name="Ke L."/>
            <person name="Zhang D."/>
            <person name="Wu Y."/>
            <person name="Sun Y."/>
            <person name="Mei J."/>
            <person name="Sun J."/>
            <person name="Sun Y."/>
        </authorList>
    </citation>
    <scope>NUCLEOTIDE SEQUENCE [LARGE SCALE GENOMIC DNA]</scope>
    <source>
        <strain evidence="3">cv. E1</strain>
        <tissue evidence="2">Leaf</tissue>
    </source>
</reference>
<dbReference type="Proteomes" id="UP000828251">
    <property type="component" value="Unassembled WGS sequence"/>
</dbReference>
<dbReference type="Pfam" id="PF13966">
    <property type="entry name" value="zf-RVT"/>
    <property type="match status" value="1"/>
</dbReference>